<dbReference type="EMBL" id="MAVT02000274">
    <property type="protein sequence ID" value="POS77387.1"/>
    <property type="molecule type" value="Genomic_DNA"/>
</dbReference>
<dbReference type="InterPro" id="IPR044861">
    <property type="entry name" value="IPNS-like_FE2OG_OXY"/>
</dbReference>
<evidence type="ECO:0000256" key="1">
    <source>
        <dbReference type="ARBA" id="ARBA00008056"/>
    </source>
</evidence>
<feature type="region of interest" description="Disordered" evidence="3">
    <location>
        <begin position="190"/>
        <end position="220"/>
    </location>
</feature>
<evidence type="ECO:0000313" key="5">
    <source>
        <dbReference type="EMBL" id="POS77387.1"/>
    </source>
</evidence>
<dbReference type="GO" id="GO:0046872">
    <property type="term" value="F:metal ion binding"/>
    <property type="evidence" value="ECO:0007669"/>
    <property type="project" value="UniProtKB-KW"/>
</dbReference>
<keyword evidence="2" id="KW-0560">Oxidoreductase</keyword>
<reference evidence="5" key="1">
    <citation type="submission" date="2017-09" db="EMBL/GenBank/DDBJ databases">
        <title>Polyketide synthases of a Diaporthe helianthi virulent isolate.</title>
        <authorList>
            <person name="Baroncelli R."/>
        </authorList>
    </citation>
    <scope>NUCLEOTIDE SEQUENCE [LARGE SCALE GENOMIC DNA]</scope>
    <source>
        <strain evidence="5">7/96</strain>
    </source>
</reference>
<dbReference type="InterPro" id="IPR027443">
    <property type="entry name" value="IPNS-like_sf"/>
</dbReference>
<organism evidence="5 6">
    <name type="scientific">Diaporthe helianthi</name>
    <dbReference type="NCBI Taxonomy" id="158607"/>
    <lineage>
        <taxon>Eukaryota</taxon>
        <taxon>Fungi</taxon>
        <taxon>Dikarya</taxon>
        <taxon>Ascomycota</taxon>
        <taxon>Pezizomycotina</taxon>
        <taxon>Sordariomycetes</taxon>
        <taxon>Sordariomycetidae</taxon>
        <taxon>Diaporthales</taxon>
        <taxon>Diaporthaceae</taxon>
        <taxon>Diaporthe</taxon>
    </lineage>
</organism>
<dbReference type="STRING" id="158607.A0A2P5I4D3"/>
<sequence>MSFKSIPVLDLALADDPATKPAFLRDLRAALIEVGFLYIKNVGISDEMFDKVISLGRAFFDIPMEEKLKIEMKNAPSFLGYSRLSAEITAGKTDHREQIDLSTEHPTPVEPDAPRHHNLLAPNQWPSEAALPGFRATYEGYMRLMARVSVRFTSLVAEAVGLAPDAFDRYVGDPGQQHKLKVVRYPDAGELGLDVGGSEDDDDDDYDDDDDDARQGVGPHKDSMLTSYLLQASHHAGLQAQNTRGEWIDCPPIPGTLVVAIGQGMEALTRGVCTSTTHRVLSPRRGEGPRFSVPFFQGVAADTTFEDLEAVGVGEVPAEVRRLREEVLEANGGRRLDDVEFTFRGGGVARTLGEATLRNRVKSHPDVGERFYPDILAQIREEEEARAAQPSPSSPPPGQTVPVVGGGDDGPGARAKAVRAH</sequence>
<feature type="compositionally biased region" description="Acidic residues" evidence="3">
    <location>
        <begin position="197"/>
        <end position="212"/>
    </location>
</feature>
<protein>
    <recommendedName>
        <fullName evidence="4">Fe2OG dioxygenase domain-containing protein</fullName>
    </recommendedName>
</protein>
<dbReference type="OrthoDB" id="627829at2759"/>
<keyword evidence="2" id="KW-0408">Iron</keyword>
<dbReference type="Gene3D" id="2.60.120.330">
    <property type="entry name" value="B-lactam Antibiotic, Isopenicillin N Synthase, Chain"/>
    <property type="match status" value="1"/>
</dbReference>
<evidence type="ECO:0000256" key="2">
    <source>
        <dbReference type="RuleBase" id="RU003682"/>
    </source>
</evidence>
<keyword evidence="6" id="KW-1185">Reference proteome</keyword>
<dbReference type="PANTHER" id="PTHR47990">
    <property type="entry name" value="2-OXOGLUTARATE (2OG) AND FE(II)-DEPENDENT OXYGENASE SUPERFAMILY PROTEIN-RELATED"/>
    <property type="match status" value="1"/>
</dbReference>
<dbReference type="PROSITE" id="PS51471">
    <property type="entry name" value="FE2OG_OXY"/>
    <property type="match status" value="1"/>
</dbReference>
<evidence type="ECO:0000313" key="6">
    <source>
        <dbReference type="Proteomes" id="UP000094444"/>
    </source>
</evidence>
<dbReference type="Pfam" id="PF14226">
    <property type="entry name" value="DIOX_N"/>
    <property type="match status" value="1"/>
</dbReference>
<dbReference type="InterPro" id="IPR026992">
    <property type="entry name" value="DIOX_N"/>
</dbReference>
<gene>
    <name evidence="5" type="ORF">DHEL01_v204213</name>
</gene>
<name>A0A2P5I4D3_DIAHE</name>
<evidence type="ECO:0000256" key="3">
    <source>
        <dbReference type="SAM" id="MobiDB-lite"/>
    </source>
</evidence>
<proteinExistence type="inferred from homology"/>
<evidence type="ECO:0000259" key="4">
    <source>
        <dbReference type="PROSITE" id="PS51471"/>
    </source>
</evidence>
<dbReference type="Proteomes" id="UP000094444">
    <property type="component" value="Unassembled WGS sequence"/>
</dbReference>
<accession>A0A2P5I4D3</accession>
<comment type="caution">
    <text evidence="5">The sequence shown here is derived from an EMBL/GenBank/DDBJ whole genome shotgun (WGS) entry which is preliminary data.</text>
</comment>
<dbReference type="InterPro" id="IPR005123">
    <property type="entry name" value="Oxoglu/Fe-dep_dioxygenase_dom"/>
</dbReference>
<dbReference type="Pfam" id="PF03171">
    <property type="entry name" value="2OG-FeII_Oxy"/>
    <property type="match status" value="1"/>
</dbReference>
<dbReference type="InterPro" id="IPR050231">
    <property type="entry name" value="Iron_ascorbate_oxido_reductase"/>
</dbReference>
<feature type="domain" description="Fe2OG dioxygenase" evidence="4">
    <location>
        <begin position="176"/>
        <end position="299"/>
    </location>
</feature>
<keyword evidence="2" id="KW-0479">Metal-binding</keyword>
<dbReference type="InParanoid" id="A0A2P5I4D3"/>
<dbReference type="AlphaFoldDB" id="A0A2P5I4D3"/>
<feature type="region of interest" description="Disordered" evidence="3">
    <location>
        <begin position="381"/>
        <end position="421"/>
    </location>
</feature>
<dbReference type="SUPFAM" id="SSF51197">
    <property type="entry name" value="Clavaminate synthase-like"/>
    <property type="match status" value="1"/>
</dbReference>
<comment type="similarity">
    <text evidence="1 2">Belongs to the iron/ascorbate-dependent oxidoreductase family.</text>
</comment>
<dbReference type="GO" id="GO:0016491">
    <property type="term" value="F:oxidoreductase activity"/>
    <property type="evidence" value="ECO:0007669"/>
    <property type="project" value="UniProtKB-KW"/>
</dbReference>
<dbReference type="GO" id="GO:0044283">
    <property type="term" value="P:small molecule biosynthetic process"/>
    <property type="evidence" value="ECO:0007669"/>
    <property type="project" value="UniProtKB-ARBA"/>
</dbReference>